<protein>
    <submittedName>
        <fullName evidence="1">Uncharacterized protein</fullName>
    </submittedName>
</protein>
<sequence length="105" mass="11856">MILSSQMTDLSNFLKSGKMFFNYLVSKYCETRNTNTLPKMTSRPVIWGGIAHGGFSMPIYDPKRPYLGHGKNILISVLSITNSSNGNMVNPPARIVWMKLLPKKY</sequence>
<reference evidence="1 2" key="1">
    <citation type="journal article" date="2023" name="Hortic Res">
        <title>The complete reference genome for grapevine (Vitis vinifera L.) genetics and breeding.</title>
        <authorList>
            <person name="Shi X."/>
            <person name="Cao S."/>
            <person name="Wang X."/>
            <person name="Huang S."/>
            <person name="Wang Y."/>
            <person name="Liu Z."/>
            <person name="Liu W."/>
            <person name="Leng X."/>
            <person name="Peng Y."/>
            <person name="Wang N."/>
            <person name="Wang Y."/>
            <person name="Ma Z."/>
            <person name="Xu X."/>
            <person name="Zhang F."/>
            <person name="Xue H."/>
            <person name="Zhong H."/>
            <person name="Wang Y."/>
            <person name="Zhang K."/>
            <person name="Velt A."/>
            <person name="Avia K."/>
            <person name="Holtgrawe D."/>
            <person name="Grimplet J."/>
            <person name="Matus J.T."/>
            <person name="Ware D."/>
            <person name="Wu X."/>
            <person name="Wang H."/>
            <person name="Liu C."/>
            <person name="Fang Y."/>
            <person name="Rustenholz C."/>
            <person name="Cheng Z."/>
            <person name="Xiao H."/>
            <person name="Zhou Y."/>
        </authorList>
    </citation>
    <scope>NUCLEOTIDE SEQUENCE [LARGE SCALE GENOMIC DNA]</scope>
    <source>
        <strain evidence="2">cv. Pinot noir / PN40024</strain>
        <tissue evidence="1">Leaf</tissue>
    </source>
</reference>
<dbReference type="Proteomes" id="UP001227230">
    <property type="component" value="Chromosome 14"/>
</dbReference>
<proteinExistence type="predicted"/>
<organism evidence="1 2">
    <name type="scientific">Vitis vinifera</name>
    <name type="common">Grape</name>
    <dbReference type="NCBI Taxonomy" id="29760"/>
    <lineage>
        <taxon>Eukaryota</taxon>
        <taxon>Viridiplantae</taxon>
        <taxon>Streptophyta</taxon>
        <taxon>Embryophyta</taxon>
        <taxon>Tracheophyta</taxon>
        <taxon>Spermatophyta</taxon>
        <taxon>Magnoliopsida</taxon>
        <taxon>eudicotyledons</taxon>
        <taxon>Gunneridae</taxon>
        <taxon>Pentapetalae</taxon>
        <taxon>rosids</taxon>
        <taxon>Vitales</taxon>
        <taxon>Vitaceae</taxon>
        <taxon>Viteae</taxon>
        <taxon>Vitis</taxon>
    </lineage>
</organism>
<evidence type="ECO:0000313" key="1">
    <source>
        <dbReference type="EMBL" id="WKA04259.1"/>
    </source>
</evidence>
<gene>
    <name evidence="1" type="ORF">VitviT2T_022313</name>
</gene>
<accession>A0ABY9DBR9</accession>
<name>A0ABY9DBR9_VITVI</name>
<keyword evidence="2" id="KW-1185">Reference proteome</keyword>
<evidence type="ECO:0000313" key="2">
    <source>
        <dbReference type="Proteomes" id="UP001227230"/>
    </source>
</evidence>
<dbReference type="EMBL" id="CP126661">
    <property type="protein sequence ID" value="WKA04259.1"/>
    <property type="molecule type" value="Genomic_DNA"/>
</dbReference>